<reference evidence="2 3" key="1">
    <citation type="submission" date="2019-11" db="EMBL/GenBank/DDBJ databases">
        <title>Whole genome sequence of Oryza granulata.</title>
        <authorList>
            <person name="Li W."/>
        </authorList>
    </citation>
    <scope>NUCLEOTIDE SEQUENCE [LARGE SCALE GENOMIC DNA]</scope>
    <source>
        <strain evidence="3">cv. Menghai</strain>
        <tissue evidence="2">Leaf</tissue>
    </source>
</reference>
<dbReference type="AlphaFoldDB" id="A0A6G1EGH2"/>
<keyword evidence="3" id="KW-1185">Reference proteome</keyword>
<proteinExistence type="predicted"/>
<comment type="caution">
    <text evidence="2">The sequence shown here is derived from an EMBL/GenBank/DDBJ whole genome shotgun (WGS) entry which is preliminary data.</text>
</comment>
<evidence type="ECO:0000256" key="1">
    <source>
        <dbReference type="SAM" id="MobiDB-lite"/>
    </source>
</evidence>
<organism evidence="2 3">
    <name type="scientific">Oryza meyeriana var. granulata</name>
    <dbReference type="NCBI Taxonomy" id="110450"/>
    <lineage>
        <taxon>Eukaryota</taxon>
        <taxon>Viridiplantae</taxon>
        <taxon>Streptophyta</taxon>
        <taxon>Embryophyta</taxon>
        <taxon>Tracheophyta</taxon>
        <taxon>Spermatophyta</taxon>
        <taxon>Magnoliopsida</taxon>
        <taxon>Liliopsida</taxon>
        <taxon>Poales</taxon>
        <taxon>Poaceae</taxon>
        <taxon>BOP clade</taxon>
        <taxon>Oryzoideae</taxon>
        <taxon>Oryzeae</taxon>
        <taxon>Oryzinae</taxon>
        <taxon>Oryza</taxon>
        <taxon>Oryza meyeriana</taxon>
    </lineage>
</organism>
<feature type="region of interest" description="Disordered" evidence="1">
    <location>
        <begin position="1"/>
        <end position="20"/>
    </location>
</feature>
<sequence>MTPDVAFQPPEPIAAHRSSTDATARAAHAAAARGAGSAAAMPPLQLCQLRRREDKTESVRATVAKSPAGGICCVSSVVCERDMES</sequence>
<evidence type="ECO:0000313" key="3">
    <source>
        <dbReference type="Proteomes" id="UP000479710"/>
    </source>
</evidence>
<accession>A0A6G1EGH2</accession>
<dbReference type="Proteomes" id="UP000479710">
    <property type="component" value="Unassembled WGS sequence"/>
</dbReference>
<evidence type="ECO:0000313" key="2">
    <source>
        <dbReference type="EMBL" id="KAF0923696.1"/>
    </source>
</evidence>
<name>A0A6G1EGH2_9ORYZ</name>
<dbReference type="EMBL" id="SPHZ02000003">
    <property type="protein sequence ID" value="KAF0923696.1"/>
    <property type="molecule type" value="Genomic_DNA"/>
</dbReference>
<gene>
    <name evidence="2" type="ORF">E2562_006670</name>
</gene>
<protein>
    <submittedName>
        <fullName evidence="2">Uncharacterized protein</fullName>
    </submittedName>
</protein>